<protein>
    <submittedName>
        <fullName evidence="1">Uncharacterized protein</fullName>
    </submittedName>
</protein>
<dbReference type="RefSeq" id="WP_244719523.1">
    <property type="nucleotide sequence ID" value="NZ_CP095049.1"/>
</dbReference>
<evidence type="ECO:0000313" key="2">
    <source>
        <dbReference type="Proteomes" id="UP000831785"/>
    </source>
</evidence>
<gene>
    <name evidence="1" type="ORF">MUN80_03135</name>
</gene>
<organism evidence="1 2">
    <name type="scientific">Hymenobacter cellulosivorans</name>
    <dbReference type="NCBI Taxonomy" id="2932249"/>
    <lineage>
        <taxon>Bacteria</taxon>
        <taxon>Pseudomonadati</taxon>
        <taxon>Bacteroidota</taxon>
        <taxon>Cytophagia</taxon>
        <taxon>Cytophagales</taxon>
        <taxon>Hymenobacteraceae</taxon>
        <taxon>Hymenobacter</taxon>
    </lineage>
</organism>
<accession>A0ABY4FC75</accession>
<keyword evidence="2" id="KW-1185">Reference proteome</keyword>
<name>A0ABY4FC75_9BACT</name>
<proteinExistence type="predicted"/>
<evidence type="ECO:0000313" key="1">
    <source>
        <dbReference type="EMBL" id="UOQ53761.1"/>
    </source>
</evidence>
<dbReference type="Proteomes" id="UP000831785">
    <property type="component" value="Chromosome"/>
</dbReference>
<dbReference type="EMBL" id="CP095049">
    <property type="protein sequence ID" value="UOQ53761.1"/>
    <property type="molecule type" value="Genomic_DNA"/>
</dbReference>
<reference evidence="1 2" key="1">
    <citation type="submission" date="2022-04" db="EMBL/GenBank/DDBJ databases">
        <title>Hymenobacter sp. isolated from the air.</title>
        <authorList>
            <person name="Won M."/>
            <person name="Lee C.-M."/>
            <person name="Woen H.-Y."/>
            <person name="Kwon S.-W."/>
        </authorList>
    </citation>
    <scope>NUCLEOTIDE SEQUENCE [LARGE SCALE GENOMIC DNA]</scope>
    <source>
        <strain evidence="2">5116 S-27</strain>
    </source>
</reference>
<sequence>MNNANQTQLLAKITDLSEDQKLELFSVEELENRLEMAAAAEALVDATANGVCWIG</sequence>